<keyword evidence="7" id="KW-1185">Reference proteome</keyword>
<organism evidence="6 7">
    <name type="scientific">Acidovorax lacteus</name>
    <dbReference type="NCBI Taxonomy" id="1924988"/>
    <lineage>
        <taxon>Bacteria</taxon>
        <taxon>Pseudomonadati</taxon>
        <taxon>Pseudomonadota</taxon>
        <taxon>Betaproteobacteria</taxon>
        <taxon>Burkholderiales</taxon>
        <taxon>Comamonadaceae</taxon>
        <taxon>Acidovorax</taxon>
    </lineage>
</organism>
<evidence type="ECO:0000313" key="7">
    <source>
        <dbReference type="Proteomes" id="UP001501788"/>
    </source>
</evidence>
<feature type="transmembrane region" description="Helical" evidence="5">
    <location>
        <begin position="6"/>
        <end position="21"/>
    </location>
</feature>
<feature type="transmembrane region" description="Helical" evidence="5">
    <location>
        <begin position="65"/>
        <end position="84"/>
    </location>
</feature>
<dbReference type="InterPro" id="IPR003825">
    <property type="entry name" value="Colicin-V_CvpA"/>
</dbReference>
<gene>
    <name evidence="6" type="ORF">GCM10023090_12460</name>
</gene>
<evidence type="ECO:0000256" key="4">
    <source>
        <dbReference type="ARBA" id="ARBA00023136"/>
    </source>
</evidence>
<name>A0ABP8L5J9_9BURK</name>
<evidence type="ECO:0000256" key="1">
    <source>
        <dbReference type="ARBA" id="ARBA00004141"/>
    </source>
</evidence>
<proteinExistence type="predicted"/>
<evidence type="ECO:0000256" key="2">
    <source>
        <dbReference type="ARBA" id="ARBA00022692"/>
    </source>
</evidence>
<protein>
    <submittedName>
        <fullName evidence="6">CvpA family protein</fullName>
    </submittedName>
</protein>
<dbReference type="PANTHER" id="PTHR36926:SF1">
    <property type="entry name" value="COLICIN V PRODUCTION PROTEIN"/>
    <property type="match status" value="1"/>
</dbReference>
<comment type="subcellular location">
    <subcellularLocation>
        <location evidence="1">Membrane</location>
        <topology evidence="1">Multi-pass membrane protein</topology>
    </subcellularLocation>
</comment>
<dbReference type="Pfam" id="PF02674">
    <property type="entry name" value="Colicin_V"/>
    <property type="match status" value="1"/>
</dbReference>
<dbReference type="EMBL" id="BAABEX010000007">
    <property type="protein sequence ID" value="GAA4422072.1"/>
    <property type="molecule type" value="Genomic_DNA"/>
</dbReference>
<sequence length="163" mass="17781">MAMLDWVVLGVLTISVVVGAWRGVVYEVLSLLAWVAAFGCARLLADGVSEVGPWHDWEPSLRYGAAFAVVFVAALFACSLLAWLGQRLARALGLQPADRALGALFGAIRAAVVIVLAAYVLLLTPLRTERWWGEAWTAKWMEEAVYFAAQWAPASLAQRLPVR</sequence>
<feature type="transmembrane region" description="Helical" evidence="5">
    <location>
        <begin position="100"/>
        <end position="122"/>
    </location>
</feature>
<reference evidence="7" key="1">
    <citation type="journal article" date="2019" name="Int. J. Syst. Evol. Microbiol.">
        <title>The Global Catalogue of Microorganisms (GCM) 10K type strain sequencing project: providing services to taxonomists for standard genome sequencing and annotation.</title>
        <authorList>
            <consortium name="The Broad Institute Genomics Platform"/>
            <consortium name="The Broad Institute Genome Sequencing Center for Infectious Disease"/>
            <person name="Wu L."/>
            <person name="Ma J."/>
        </authorList>
    </citation>
    <scope>NUCLEOTIDE SEQUENCE [LARGE SCALE GENOMIC DNA]</scope>
    <source>
        <strain evidence="7">JCM 31890</strain>
    </source>
</reference>
<dbReference type="PANTHER" id="PTHR36926">
    <property type="entry name" value="COLICIN V PRODUCTION PROTEIN"/>
    <property type="match status" value="1"/>
</dbReference>
<dbReference type="Proteomes" id="UP001501788">
    <property type="component" value="Unassembled WGS sequence"/>
</dbReference>
<keyword evidence="4 5" id="KW-0472">Membrane</keyword>
<dbReference type="InterPro" id="IPR052719">
    <property type="entry name" value="CvpA-like"/>
</dbReference>
<comment type="caution">
    <text evidence="6">The sequence shown here is derived from an EMBL/GenBank/DDBJ whole genome shotgun (WGS) entry which is preliminary data.</text>
</comment>
<accession>A0ABP8L5J9</accession>
<keyword evidence="3 5" id="KW-1133">Transmembrane helix</keyword>
<evidence type="ECO:0000256" key="3">
    <source>
        <dbReference type="ARBA" id="ARBA00022989"/>
    </source>
</evidence>
<evidence type="ECO:0000256" key="5">
    <source>
        <dbReference type="SAM" id="Phobius"/>
    </source>
</evidence>
<keyword evidence="2 5" id="KW-0812">Transmembrane</keyword>
<evidence type="ECO:0000313" key="6">
    <source>
        <dbReference type="EMBL" id="GAA4422072.1"/>
    </source>
</evidence>